<dbReference type="RefSeq" id="WP_196825128.1">
    <property type="nucleotide sequence ID" value="NZ_CP046980.1"/>
</dbReference>
<evidence type="ECO:0000313" key="2">
    <source>
        <dbReference type="EMBL" id="MBG6122799.1"/>
    </source>
</evidence>
<sequence length="212" mass="22414">MLIDDSPLLPSIAAAVGLFIATNIDDIIILSLFFARGRGRTGAIRTIAAGQYIGFIGILILSVATAIGSAAVLPPWAIPLFGLVPLGIGLWEAWEAWESGDRGEDSSDTGSDSDESGQLRNKTLNIATVAGVTFANGGDNIGVYVPVFVQVPPTTVAVYCIVFLILIAPLVWAAHYITSREPIAELLERFETILFPAMMILLGIAILAGGYL</sequence>
<comment type="caution">
    <text evidence="2">The sequence shown here is derived from an EMBL/GenBank/DDBJ whole genome shotgun (WGS) entry which is preliminary data.</text>
</comment>
<feature type="transmembrane region" description="Helical" evidence="1">
    <location>
        <begin position="12"/>
        <end position="35"/>
    </location>
</feature>
<evidence type="ECO:0000256" key="1">
    <source>
        <dbReference type="SAM" id="Phobius"/>
    </source>
</evidence>
<feature type="transmembrane region" description="Helical" evidence="1">
    <location>
        <begin position="156"/>
        <end position="178"/>
    </location>
</feature>
<gene>
    <name evidence="2" type="ORF">IW254_001768</name>
</gene>
<keyword evidence="1" id="KW-0812">Transmembrane</keyword>
<dbReference type="InterPro" id="IPR004676">
    <property type="entry name" value="Cd-R_transporter"/>
</dbReference>
<accession>A0A931DWH1</accession>
<dbReference type="Pfam" id="PF03596">
    <property type="entry name" value="Cad"/>
    <property type="match status" value="1"/>
</dbReference>
<evidence type="ECO:0000313" key="3">
    <source>
        <dbReference type="Proteomes" id="UP000658613"/>
    </source>
</evidence>
<dbReference type="AlphaFoldDB" id="A0A931DWH1"/>
<dbReference type="Proteomes" id="UP000658613">
    <property type="component" value="Unassembled WGS sequence"/>
</dbReference>
<proteinExistence type="predicted"/>
<protein>
    <submittedName>
        <fullName evidence="2">Cadmium resistance protein CadD (Predicted permease)</fullName>
    </submittedName>
</protein>
<reference evidence="2" key="1">
    <citation type="submission" date="2020-11" db="EMBL/GenBank/DDBJ databases">
        <title>Sequencing the genomes of 1000 actinobacteria strains.</title>
        <authorList>
            <person name="Klenk H.-P."/>
        </authorList>
    </citation>
    <scope>NUCLEOTIDE SEQUENCE</scope>
    <source>
        <strain evidence="2">DSM 45632</strain>
    </source>
</reference>
<feature type="transmembrane region" description="Helical" evidence="1">
    <location>
        <begin position="47"/>
        <end position="73"/>
    </location>
</feature>
<feature type="transmembrane region" description="Helical" evidence="1">
    <location>
        <begin position="190"/>
        <end position="211"/>
    </location>
</feature>
<keyword evidence="1" id="KW-0472">Membrane</keyword>
<keyword evidence="1" id="KW-1133">Transmembrane helix</keyword>
<organism evidence="2 3">
    <name type="scientific">Corynebacterium aquatimens</name>
    <dbReference type="NCBI Taxonomy" id="1190508"/>
    <lineage>
        <taxon>Bacteria</taxon>
        <taxon>Bacillati</taxon>
        <taxon>Actinomycetota</taxon>
        <taxon>Actinomycetes</taxon>
        <taxon>Mycobacteriales</taxon>
        <taxon>Corynebacteriaceae</taxon>
        <taxon>Corynebacterium</taxon>
    </lineage>
</organism>
<keyword evidence="3" id="KW-1185">Reference proteome</keyword>
<name>A0A931DWH1_9CORY</name>
<dbReference type="EMBL" id="JADOUE010000001">
    <property type="protein sequence ID" value="MBG6122799.1"/>
    <property type="molecule type" value="Genomic_DNA"/>
</dbReference>